<reference evidence="3" key="1">
    <citation type="journal article" date="2019" name="Int. J. Syst. Evol. Microbiol.">
        <title>The Global Catalogue of Microorganisms (GCM) 10K type strain sequencing project: providing services to taxonomists for standard genome sequencing and annotation.</title>
        <authorList>
            <consortium name="The Broad Institute Genomics Platform"/>
            <consortium name="The Broad Institute Genome Sequencing Center for Infectious Disease"/>
            <person name="Wu L."/>
            <person name="Ma J."/>
        </authorList>
    </citation>
    <scope>NUCLEOTIDE SEQUENCE [LARGE SCALE GENOMIC DNA]</scope>
    <source>
        <strain evidence="3">JCM 9458</strain>
    </source>
</reference>
<name>A0ABP6SZ78_9ACTN</name>
<proteinExistence type="predicted"/>
<feature type="compositionally biased region" description="Low complexity" evidence="1">
    <location>
        <begin position="453"/>
        <end position="462"/>
    </location>
</feature>
<accession>A0ABP6SZ78</accession>
<organism evidence="2 3">
    <name type="scientific">Cryptosporangium minutisporangium</name>
    <dbReference type="NCBI Taxonomy" id="113569"/>
    <lineage>
        <taxon>Bacteria</taxon>
        <taxon>Bacillati</taxon>
        <taxon>Actinomycetota</taxon>
        <taxon>Actinomycetes</taxon>
        <taxon>Cryptosporangiales</taxon>
        <taxon>Cryptosporangiaceae</taxon>
        <taxon>Cryptosporangium</taxon>
    </lineage>
</organism>
<dbReference type="RefSeq" id="WP_345729164.1">
    <property type="nucleotide sequence ID" value="NZ_BAAAYN010000023.1"/>
</dbReference>
<comment type="caution">
    <text evidence="2">The sequence shown here is derived from an EMBL/GenBank/DDBJ whole genome shotgun (WGS) entry which is preliminary data.</text>
</comment>
<dbReference type="EMBL" id="BAAAYN010000023">
    <property type="protein sequence ID" value="GAA3388469.1"/>
    <property type="molecule type" value="Genomic_DNA"/>
</dbReference>
<feature type="region of interest" description="Disordered" evidence="1">
    <location>
        <begin position="430"/>
        <end position="465"/>
    </location>
</feature>
<keyword evidence="3" id="KW-1185">Reference proteome</keyword>
<evidence type="ECO:0000313" key="3">
    <source>
        <dbReference type="Proteomes" id="UP001501676"/>
    </source>
</evidence>
<dbReference type="Proteomes" id="UP001501676">
    <property type="component" value="Unassembled WGS sequence"/>
</dbReference>
<evidence type="ECO:0000256" key="1">
    <source>
        <dbReference type="SAM" id="MobiDB-lite"/>
    </source>
</evidence>
<feature type="compositionally biased region" description="Basic and acidic residues" evidence="1">
    <location>
        <begin position="438"/>
        <end position="452"/>
    </location>
</feature>
<gene>
    <name evidence="2" type="ORF">GCM10020369_34780</name>
</gene>
<protein>
    <submittedName>
        <fullName evidence="2">Uncharacterized protein</fullName>
    </submittedName>
</protein>
<evidence type="ECO:0000313" key="2">
    <source>
        <dbReference type="EMBL" id="GAA3388469.1"/>
    </source>
</evidence>
<sequence length="584" mass="63172">MASVTGWTRLEPHVVDRELTGALQARIADPLWLVARQYAIGALHGETGAATPVWVQVRGEAGRLTRFLPSRPDGSPGVLYDSATVPLEELVEAERLPVDAEHRRVRLAPLAGLQFLRFLADAGQSAYRNAYRERYRSLDSADSPFGSVLGRRAPDGVRLHDELRQAFDAAGGAVGGAAAWLPNEPSIAGPDVPAVTAAAARFLAWYEVLIGRMPEGEPAWRPERLEYSFAVSARLSDREKVLTAGEYAEGNLDWYAFDLDPDAELGASSLDPGGELATLSHAGPPVPLSYRGMPSARFWEFEDAEVDFGEVTAATDDLATLMLVEFAITHGNDFYLVPVEVDVGSLCRINWLVVTDCFGRQTLVRSSAERDEADGRFRLFELTVPGSTRQSVLFVPPALGPSAESSPLEHVVVFRDEAANLAWAVERIAGGPAGTPSDRAEAYQERRRREEAATQTAPQPATGAVPDLSYRLRTDLPDHWYPLLAAPAGAGARQLVLGTVPRADGSPGPPPWGRVLSELTDVAVPEEEVPRSGVEVTRAWQYARWTDGGHRLWVGRRKRPGCGEGVSGLLFDVAVPRSGAAGPQ</sequence>